<feature type="domain" description="FAD/NAD(P)-binding" evidence="1">
    <location>
        <begin position="7"/>
        <end position="347"/>
    </location>
</feature>
<accession>A0A166MHB4</accession>
<dbReference type="Gene3D" id="3.50.50.100">
    <property type="match status" value="1"/>
</dbReference>
<dbReference type="Pfam" id="PF07992">
    <property type="entry name" value="Pyr_redox_2"/>
    <property type="match status" value="1"/>
</dbReference>
<sequence length="438" mass="47847">MQCIPKTVAVLGGSYGGYHAAQVLAKGLIEGWRVVLIDRNSHLNHAYVLSRYGVLPGHEHKAFIPYTRLFHSAKHVNLHASITSLSAHSLTLSKPFPEHGLTDVLHFDYVVYALGSHLPSPINLWGAPPPIKGTSASEAVYGGTKVEGTTWLQQHQQAVEAADSVLVVGGGALGVQYATDIAAFYPGKRVTLLHSRYRLLPRFDPSMHSEILEAMEELNVNVILGERLDLDSTREEPPKRNPAGQRVVRTITGREVAADLILLCTGQQANTELLEAMDSRTVVRQNGMAKVLRTLQLGIESASEAETPLRALETERVEEEYTPYPHIFAIGDAADSFGDINAGHTARFQGEVAAKNILKLINLQERKKLGLQETSEDDKLELYEPGPPGIKVTLGLRKSVFQSQGVVGTKNDGVEDLDAGYMWAAHGFPDASDDDMRV</sequence>
<organism evidence="2 3">
    <name type="scientific">Athelia psychrophila</name>
    <dbReference type="NCBI Taxonomy" id="1759441"/>
    <lineage>
        <taxon>Eukaryota</taxon>
        <taxon>Fungi</taxon>
        <taxon>Dikarya</taxon>
        <taxon>Basidiomycota</taxon>
        <taxon>Agaricomycotina</taxon>
        <taxon>Agaricomycetes</taxon>
        <taxon>Agaricomycetidae</taxon>
        <taxon>Atheliales</taxon>
        <taxon>Atheliaceae</taxon>
        <taxon>Athelia</taxon>
    </lineage>
</organism>
<dbReference type="GO" id="GO:0050660">
    <property type="term" value="F:flavin adenine dinucleotide binding"/>
    <property type="evidence" value="ECO:0007669"/>
    <property type="project" value="TreeGrafter"/>
</dbReference>
<dbReference type="GO" id="GO:0004174">
    <property type="term" value="F:electron-transferring-flavoprotein dehydrogenase activity"/>
    <property type="evidence" value="ECO:0007669"/>
    <property type="project" value="TreeGrafter"/>
</dbReference>
<dbReference type="EMBL" id="KV417529">
    <property type="protein sequence ID" value="KZP24001.1"/>
    <property type="molecule type" value="Genomic_DNA"/>
</dbReference>
<evidence type="ECO:0000313" key="2">
    <source>
        <dbReference type="EMBL" id="KZP24001.1"/>
    </source>
</evidence>
<name>A0A166MHB4_9AGAM</name>
<dbReference type="InterPro" id="IPR036188">
    <property type="entry name" value="FAD/NAD-bd_sf"/>
</dbReference>
<evidence type="ECO:0000313" key="3">
    <source>
        <dbReference type="Proteomes" id="UP000076532"/>
    </source>
</evidence>
<dbReference type="InterPro" id="IPR023753">
    <property type="entry name" value="FAD/NAD-binding_dom"/>
</dbReference>
<dbReference type="STRING" id="436010.A0A166MHB4"/>
<dbReference type="PANTHER" id="PTHR43735:SF2">
    <property type="entry name" value="FE-REGULATED PROTEIN 8"/>
    <property type="match status" value="1"/>
</dbReference>
<dbReference type="PRINTS" id="PR00411">
    <property type="entry name" value="PNDRDTASEI"/>
</dbReference>
<proteinExistence type="predicted"/>
<dbReference type="Proteomes" id="UP000076532">
    <property type="component" value="Unassembled WGS sequence"/>
</dbReference>
<dbReference type="GO" id="GO:0005737">
    <property type="term" value="C:cytoplasm"/>
    <property type="evidence" value="ECO:0007669"/>
    <property type="project" value="TreeGrafter"/>
</dbReference>
<dbReference type="PRINTS" id="PR00368">
    <property type="entry name" value="FADPNR"/>
</dbReference>
<gene>
    <name evidence="2" type="ORF">FIBSPDRAFT_736505</name>
</gene>
<dbReference type="OrthoDB" id="202203at2759"/>
<keyword evidence="3" id="KW-1185">Reference proteome</keyword>
<protein>
    <submittedName>
        <fullName evidence="2">Iron uptake cluster protein</fullName>
    </submittedName>
</protein>
<dbReference type="SUPFAM" id="SSF51905">
    <property type="entry name" value="FAD/NAD(P)-binding domain"/>
    <property type="match status" value="1"/>
</dbReference>
<dbReference type="AlphaFoldDB" id="A0A166MHB4"/>
<dbReference type="PANTHER" id="PTHR43735">
    <property type="entry name" value="APOPTOSIS-INDUCING FACTOR 1"/>
    <property type="match status" value="1"/>
</dbReference>
<evidence type="ECO:0000259" key="1">
    <source>
        <dbReference type="Pfam" id="PF07992"/>
    </source>
</evidence>
<reference evidence="2 3" key="1">
    <citation type="journal article" date="2016" name="Mol. Biol. Evol.">
        <title>Comparative Genomics of Early-Diverging Mushroom-Forming Fungi Provides Insights into the Origins of Lignocellulose Decay Capabilities.</title>
        <authorList>
            <person name="Nagy L.G."/>
            <person name="Riley R."/>
            <person name="Tritt A."/>
            <person name="Adam C."/>
            <person name="Daum C."/>
            <person name="Floudas D."/>
            <person name="Sun H."/>
            <person name="Yadav J.S."/>
            <person name="Pangilinan J."/>
            <person name="Larsson K.H."/>
            <person name="Matsuura K."/>
            <person name="Barry K."/>
            <person name="Labutti K."/>
            <person name="Kuo R."/>
            <person name="Ohm R.A."/>
            <person name="Bhattacharya S.S."/>
            <person name="Shirouzu T."/>
            <person name="Yoshinaga Y."/>
            <person name="Martin F.M."/>
            <person name="Grigoriev I.V."/>
            <person name="Hibbett D.S."/>
        </authorList>
    </citation>
    <scope>NUCLEOTIDE SEQUENCE [LARGE SCALE GENOMIC DNA]</scope>
    <source>
        <strain evidence="2 3">CBS 109695</strain>
    </source>
</reference>